<dbReference type="EMBL" id="JACIGI010000006">
    <property type="protein sequence ID" value="MBB4285361.1"/>
    <property type="molecule type" value="Genomic_DNA"/>
</dbReference>
<sequence length="423" mass="44932">MTNPASAAPAPAPQPGAPQASGPLAGVKVLDLSRVLAGPFCTQMLGDLGAEIIKIERPGKGDDTRAWGPPFLTGRDGHPTRESAYYLSINRNKRSLAVDITRPEGQALIRRLAREADILVENFKVGGLAKYGLDYAALKDDCPGLIYCSITGFGQTGPYAHRAGYDYLAQGMGGMMSLTGAPDGDPVKVGNANADQMTGLYAAVAILAALHHRTATGQGQHIDANLLDSQIAWLTYQAQNWLVSGVTPQRHGNAHPNIVPYDTFPAADGHLILAVGNDGQFRRFCEVAGHPELADDPRFVTNADRVHNRAALTALLRPLIATRPRDAWLADLEAVGVPSGPVNTIPDVFADPHVQARRMTFAMPHPDSDAPLTLIANPVRLSETPPTYRQPPPTVGRDSADILDELGLSADEQAALRAAGVVG</sequence>
<evidence type="ECO:0000313" key="3">
    <source>
        <dbReference type="EMBL" id="MBB4285361.1"/>
    </source>
</evidence>
<keyword evidence="1 3" id="KW-0808">Transferase</keyword>
<evidence type="ECO:0000256" key="2">
    <source>
        <dbReference type="SAM" id="MobiDB-lite"/>
    </source>
</evidence>
<evidence type="ECO:0000313" key="4">
    <source>
        <dbReference type="Proteomes" id="UP000555728"/>
    </source>
</evidence>
<gene>
    <name evidence="3" type="ORF">GGD88_001078</name>
</gene>
<dbReference type="Proteomes" id="UP000555728">
    <property type="component" value="Unassembled WGS sequence"/>
</dbReference>
<dbReference type="Gene3D" id="3.30.1540.10">
    <property type="entry name" value="formyl-coa transferase, domain 3"/>
    <property type="match status" value="1"/>
</dbReference>
<dbReference type="Pfam" id="PF02515">
    <property type="entry name" value="CoA_transf_3"/>
    <property type="match status" value="1"/>
</dbReference>
<dbReference type="GO" id="GO:0008410">
    <property type="term" value="F:CoA-transferase activity"/>
    <property type="evidence" value="ECO:0007669"/>
    <property type="project" value="TreeGrafter"/>
</dbReference>
<dbReference type="PANTHER" id="PTHR48207:SF3">
    <property type="entry name" value="SUCCINATE--HYDROXYMETHYLGLUTARATE COA-TRANSFERASE"/>
    <property type="match status" value="1"/>
</dbReference>
<keyword evidence="4" id="KW-1185">Reference proteome</keyword>
<dbReference type="InterPro" id="IPR023606">
    <property type="entry name" value="CoA-Trfase_III_dom_1_sf"/>
</dbReference>
<feature type="region of interest" description="Disordered" evidence="2">
    <location>
        <begin position="1"/>
        <end position="21"/>
    </location>
</feature>
<comment type="caution">
    <text evidence="3">The sequence shown here is derived from an EMBL/GenBank/DDBJ whole genome shotgun (WGS) entry which is preliminary data.</text>
</comment>
<dbReference type="Gene3D" id="3.40.50.10540">
    <property type="entry name" value="Crotonobetainyl-coa:carnitine coa-transferase, domain 1"/>
    <property type="match status" value="1"/>
</dbReference>
<accession>A0A7W6WJK4</accession>
<organism evidence="3 4">
    <name type="scientific">Roseospira goensis</name>
    <dbReference type="NCBI Taxonomy" id="391922"/>
    <lineage>
        <taxon>Bacteria</taxon>
        <taxon>Pseudomonadati</taxon>
        <taxon>Pseudomonadota</taxon>
        <taxon>Alphaproteobacteria</taxon>
        <taxon>Rhodospirillales</taxon>
        <taxon>Rhodospirillaceae</taxon>
        <taxon>Roseospira</taxon>
    </lineage>
</organism>
<reference evidence="3 4" key="1">
    <citation type="submission" date="2020-08" db="EMBL/GenBank/DDBJ databases">
        <title>Genome sequencing of Purple Non-Sulfur Bacteria from various extreme environments.</title>
        <authorList>
            <person name="Mayer M."/>
        </authorList>
    </citation>
    <scope>NUCLEOTIDE SEQUENCE [LARGE SCALE GENOMIC DNA]</scope>
    <source>
        <strain evidence="3 4">JA135</strain>
    </source>
</reference>
<dbReference type="SUPFAM" id="SSF89796">
    <property type="entry name" value="CoA-transferase family III (CaiB/BaiF)"/>
    <property type="match status" value="1"/>
</dbReference>
<dbReference type="PANTHER" id="PTHR48207">
    <property type="entry name" value="SUCCINATE--HYDROXYMETHYLGLUTARATE COA-TRANSFERASE"/>
    <property type="match status" value="1"/>
</dbReference>
<dbReference type="InterPro" id="IPR003673">
    <property type="entry name" value="CoA-Trfase_fam_III"/>
</dbReference>
<dbReference type="RefSeq" id="WP_184432469.1">
    <property type="nucleotide sequence ID" value="NZ_JACIGI010000006.1"/>
</dbReference>
<dbReference type="InterPro" id="IPR044855">
    <property type="entry name" value="CoA-Trfase_III_dom3_sf"/>
</dbReference>
<proteinExistence type="predicted"/>
<dbReference type="InterPro" id="IPR050483">
    <property type="entry name" value="CoA-transferase_III_domain"/>
</dbReference>
<protein>
    <submittedName>
        <fullName evidence="3">Crotonobetainyl-CoA:carnitine CoA-transferase CaiB-like acyl-CoA transferase</fullName>
    </submittedName>
</protein>
<evidence type="ECO:0000256" key="1">
    <source>
        <dbReference type="ARBA" id="ARBA00022679"/>
    </source>
</evidence>
<name>A0A7W6WJK4_9PROT</name>
<dbReference type="AlphaFoldDB" id="A0A7W6WJK4"/>